<keyword evidence="4" id="KW-1185">Reference proteome</keyword>
<dbReference type="Proteomes" id="UP000589626">
    <property type="component" value="Unassembled WGS sequence"/>
</dbReference>
<feature type="compositionally biased region" description="Basic and acidic residues" evidence="1">
    <location>
        <begin position="23"/>
        <end position="32"/>
    </location>
</feature>
<feature type="region of interest" description="Disordered" evidence="1">
    <location>
        <begin position="1"/>
        <end position="38"/>
    </location>
</feature>
<sequence length="535" mass="54757">MSYDTPSGPPPSGPPPGGQAETLDSRGGDRPRGRGRRSTVLAAGAAVAVVAVGGAAWATLSFFSTGDQPAEALPASTLGYASIDLDPSGGQKIAALRALSKFPAFDDVVGLDADDDVRRWIFDEIQGETECEALDYDDDVAPWLGDRFAVAAVDAGGDLPAPVFVLQVSDDDAADAGLQAIRECAGGDSVEGAWSIRDGWALIGETQQIVDDAAADAAEASLADDDDFQHWTSEAGDSGIVSLYAAPEVGALLADELGGVGDDLGLAPEEVVPEESIELLKEFRGAAATIRFDDGGLELEMAADAGATGSMADGDAAGDLVASLPEGTVAALGLSLGDGWADELLDQIAEATGESTDELVAQASEVLGIDLPQDAETLAGSAIALAVDGDFDPESWFGGAAEPGSGIGVKILGDPDGVEDVLDKLRAAAAGQDAGFLDSDADDEAVALGPDADYRAKLLSDRGLGGTDSFERVVEHHDDAAVVLFVDFDAGDDWLVKLAGDDQDVRENLEPLEGLGMSAWLDGDTSHAVLKITTD</sequence>
<keyword evidence="2" id="KW-0472">Membrane</keyword>
<dbReference type="Pfam" id="PF11832">
    <property type="entry name" value="DUF3352"/>
    <property type="match status" value="1"/>
</dbReference>
<organism evidence="3 4">
    <name type="scientific">Nocardioides soli</name>
    <dbReference type="NCBI Taxonomy" id="1036020"/>
    <lineage>
        <taxon>Bacteria</taxon>
        <taxon>Bacillati</taxon>
        <taxon>Actinomycetota</taxon>
        <taxon>Actinomycetes</taxon>
        <taxon>Propionibacteriales</taxon>
        <taxon>Nocardioidaceae</taxon>
        <taxon>Nocardioides</taxon>
    </lineage>
</organism>
<evidence type="ECO:0000313" key="4">
    <source>
        <dbReference type="Proteomes" id="UP000589626"/>
    </source>
</evidence>
<evidence type="ECO:0000256" key="2">
    <source>
        <dbReference type="SAM" id="Phobius"/>
    </source>
</evidence>
<gene>
    <name evidence="3" type="ORF">FHU40_000113</name>
</gene>
<evidence type="ECO:0008006" key="5">
    <source>
        <dbReference type="Google" id="ProtNLM"/>
    </source>
</evidence>
<reference evidence="3 4" key="1">
    <citation type="submission" date="2020-08" db="EMBL/GenBank/DDBJ databases">
        <title>Sequencing the genomes of 1000 actinobacteria strains.</title>
        <authorList>
            <person name="Klenk H.-P."/>
        </authorList>
    </citation>
    <scope>NUCLEOTIDE SEQUENCE [LARGE SCALE GENOMIC DNA]</scope>
    <source>
        <strain evidence="3 4">DSM 105498</strain>
    </source>
</reference>
<evidence type="ECO:0000313" key="3">
    <source>
        <dbReference type="EMBL" id="MBB3040312.1"/>
    </source>
</evidence>
<keyword evidence="2" id="KW-0812">Transmembrane</keyword>
<name>A0A7W4VR93_9ACTN</name>
<dbReference type="RefSeq" id="WP_183590358.1">
    <property type="nucleotide sequence ID" value="NZ_JACHWR010000001.1"/>
</dbReference>
<keyword evidence="2" id="KW-1133">Transmembrane helix</keyword>
<protein>
    <recommendedName>
        <fullName evidence="5">DUF3352 domain-containing protein</fullName>
    </recommendedName>
</protein>
<feature type="compositionally biased region" description="Pro residues" evidence="1">
    <location>
        <begin position="7"/>
        <end position="17"/>
    </location>
</feature>
<evidence type="ECO:0000256" key="1">
    <source>
        <dbReference type="SAM" id="MobiDB-lite"/>
    </source>
</evidence>
<feature type="transmembrane region" description="Helical" evidence="2">
    <location>
        <begin position="40"/>
        <end position="63"/>
    </location>
</feature>
<comment type="caution">
    <text evidence="3">The sequence shown here is derived from an EMBL/GenBank/DDBJ whole genome shotgun (WGS) entry which is preliminary data.</text>
</comment>
<accession>A0A7W4VR93</accession>
<proteinExistence type="predicted"/>
<dbReference type="AlphaFoldDB" id="A0A7W4VR93"/>
<dbReference type="EMBL" id="JACHWR010000001">
    <property type="protein sequence ID" value="MBB3040312.1"/>
    <property type="molecule type" value="Genomic_DNA"/>
</dbReference>
<dbReference type="InterPro" id="IPR021787">
    <property type="entry name" value="DUF3352"/>
</dbReference>